<dbReference type="Pfam" id="PF00990">
    <property type="entry name" value="GGDEF"/>
    <property type="match status" value="1"/>
</dbReference>
<dbReference type="SMART" id="SM00267">
    <property type="entry name" value="GGDEF"/>
    <property type="match status" value="1"/>
</dbReference>
<feature type="transmembrane region" description="Helical" evidence="1">
    <location>
        <begin position="43"/>
        <end position="64"/>
    </location>
</feature>
<dbReference type="InterPro" id="IPR000160">
    <property type="entry name" value="GGDEF_dom"/>
</dbReference>
<reference evidence="3" key="1">
    <citation type="submission" date="2021-01" db="EMBL/GenBank/DDBJ databases">
        <title>Whole genome shotgun sequence of Spirilliplanes yamanashiensis NBRC 15828.</title>
        <authorList>
            <person name="Komaki H."/>
            <person name="Tamura T."/>
        </authorList>
    </citation>
    <scope>NUCLEOTIDE SEQUENCE</scope>
    <source>
        <strain evidence="3">NBRC 15828</strain>
    </source>
</reference>
<dbReference type="RefSeq" id="WP_203937960.1">
    <property type="nucleotide sequence ID" value="NZ_BAAAGJ010000009.1"/>
</dbReference>
<feature type="transmembrane region" description="Helical" evidence="1">
    <location>
        <begin position="156"/>
        <end position="175"/>
    </location>
</feature>
<dbReference type="Gene3D" id="3.30.70.270">
    <property type="match status" value="1"/>
</dbReference>
<feature type="transmembrane region" description="Helical" evidence="1">
    <location>
        <begin position="71"/>
        <end position="94"/>
    </location>
</feature>
<dbReference type="GO" id="GO:1902201">
    <property type="term" value="P:negative regulation of bacterial-type flagellum-dependent cell motility"/>
    <property type="evidence" value="ECO:0007669"/>
    <property type="project" value="TreeGrafter"/>
</dbReference>
<dbReference type="Proteomes" id="UP000652013">
    <property type="component" value="Unassembled WGS sequence"/>
</dbReference>
<keyword evidence="4" id="KW-1185">Reference proteome</keyword>
<feature type="domain" description="GGDEF" evidence="2">
    <location>
        <begin position="379"/>
        <end position="506"/>
    </location>
</feature>
<dbReference type="EMBL" id="BOOY01000014">
    <property type="protein sequence ID" value="GIJ02658.1"/>
    <property type="molecule type" value="Genomic_DNA"/>
</dbReference>
<dbReference type="SUPFAM" id="SSF55073">
    <property type="entry name" value="Nucleotide cyclase"/>
    <property type="match status" value="1"/>
</dbReference>
<dbReference type="PROSITE" id="PS50887">
    <property type="entry name" value="GGDEF"/>
    <property type="match status" value="1"/>
</dbReference>
<evidence type="ECO:0000259" key="2">
    <source>
        <dbReference type="PROSITE" id="PS50887"/>
    </source>
</evidence>
<dbReference type="CDD" id="cd01949">
    <property type="entry name" value="GGDEF"/>
    <property type="match status" value="1"/>
</dbReference>
<organism evidence="3 4">
    <name type="scientific">Spirilliplanes yamanashiensis</name>
    <dbReference type="NCBI Taxonomy" id="42233"/>
    <lineage>
        <taxon>Bacteria</taxon>
        <taxon>Bacillati</taxon>
        <taxon>Actinomycetota</taxon>
        <taxon>Actinomycetes</taxon>
        <taxon>Micromonosporales</taxon>
        <taxon>Micromonosporaceae</taxon>
        <taxon>Spirilliplanes</taxon>
    </lineage>
</organism>
<comment type="caution">
    <text evidence="3">The sequence shown here is derived from an EMBL/GenBank/DDBJ whole genome shotgun (WGS) entry which is preliminary data.</text>
</comment>
<accession>A0A8J3Y6F9</accession>
<keyword evidence="1" id="KW-1133">Transmembrane helix</keyword>
<dbReference type="InterPro" id="IPR029787">
    <property type="entry name" value="Nucleotide_cyclase"/>
</dbReference>
<feature type="transmembrane region" description="Helical" evidence="1">
    <location>
        <begin position="125"/>
        <end position="144"/>
    </location>
</feature>
<dbReference type="NCBIfam" id="TIGR00254">
    <property type="entry name" value="GGDEF"/>
    <property type="match status" value="1"/>
</dbReference>
<keyword evidence="1" id="KW-0472">Membrane</keyword>
<feature type="transmembrane region" description="Helical" evidence="1">
    <location>
        <begin position="100"/>
        <end position="118"/>
    </location>
</feature>
<evidence type="ECO:0000313" key="3">
    <source>
        <dbReference type="EMBL" id="GIJ02658.1"/>
    </source>
</evidence>
<evidence type="ECO:0000313" key="4">
    <source>
        <dbReference type="Proteomes" id="UP000652013"/>
    </source>
</evidence>
<dbReference type="AlphaFoldDB" id="A0A8J3Y6F9"/>
<name>A0A8J3Y6F9_9ACTN</name>
<dbReference type="InterPro" id="IPR050469">
    <property type="entry name" value="Diguanylate_Cyclase"/>
</dbReference>
<dbReference type="InterPro" id="IPR043128">
    <property type="entry name" value="Rev_trsase/Diguanyl_cyclase"/>
</dbReference>
<proteinExistence type="predicted"/>
<keyword evidence="1" id="KW-0812">Transmembrane</keyword>
<dbReference type="PANTHER" id="PTHR45138">
    <property type="entry name" value="REGULATORY COMPONENTS OF SENSORY TRANSDUCTION SYSTEM"/>
    <property type="match status" value="1"/>
</dbReference>
<sequence>MTRSPQVADDLVPVANRIAGVQLSRVPVFAALPLLAAATPGAAVPPLLLGCALWLAVALASWPLSRFGRTAALTTLNVTLIGDGMVLAWAWYRLDGLDGPVSLVIVLHTIAVTLVTAFRTGAKIALWHSLLAVAVLDAVSAGLLGPARPFPVVDTAVYLGGLWAAALGTACLAAVNERELRRRRYDEQVLRDLALRSGAQADAGAVALGLAAFGYAELSARRAAVAVLTHGDVAGRPDFGAVVDEDGTSRTRILTGPPPAELRPDDVRLLGRPDPVRDAWIHQLLPDPVNVVVVPFAVQDAVGFLVLEQPRRRSARASRRVNRRMLATARQAAAQSAAAVGRALVADQLAAAALTDGLTGTANRRRFDALLAAEVRGPVPFALLLLDLDHFKAVNDTHGHQTGDAVLVAAAAALRAAAGAGSLVARYGGEEFAVLTPVPPAELPAFAERLRRAVADADTPVPVTVSIGAACFPHDDVTEQGLIGLADERLYTAKRAGRDRAVTDGASAAVRHPQPAGLNR</sequence>
<dbReference type="GO" id="GO:0052621">
    <property type="term" value="F:diguanylate cyclase activity"/>
    <property type="evidence" value="ECO:0007669"/>
    <property type="project" value="TreeGrafter"/>
</dbReference>
<gene>
    <name evidence="3" type="ORF">Sya03_20100</name>
</gene>
<dbReference type="GO" id="GO:0043709">
    <property type="term" value="P:cell adhesion involved in single-species biofilm formation"/>
    <property type="evidence" value="ECO:0007669"/>
    <property type="project" value="TreeGrafter"/>
</dbReference>
<evidence type="ECO:0000256" key="1">
    <source>
        <dbReference type="SAM" id="Phobius"/>
    </source>
</evidence>
<dbReference type="PANTHER" id="PTHR45138:SF9">
    <property type="entry name" value="DIGUANYLATE CYCLASE DGCM-RELATED"/>
    <property type="match status" value="1"/>
</dbReference>
<dbReference type="GO" id="GO:0005886">
    <property type="term" value="C:plasma membrane"/>
    <property type="evidence" value="ECO:0007669"/>
    <property type="project" value="TreeGrafter"/>
</dbReference>
<protein>
    <recommendedName>
        <fullName evidence="2">GGDEF domain-containing protein</fullName>
    </recommendedName>
</protein>